<gene>
    <name evidence="24" type="primary">ptsP</name>
    <name evidence="24" type="ORF">ENJ10_11200</name>
</gene>
<feature type="domain" description="Phosphotransferase system enzyme I N-terminal" evidence="23">
    <location>
        <begin position="13"/>
        <end position="131"/>
    </location>
</feature>
<dbReference type="Proteomes" id="UP000886005">
    <property type="component" value="Unassembled WGS sequence"/>
</dbReference>
<comment type="subcellular location">
    <subcellularLocation>
        <location evidence="4 17">Cytoplasm</location>
    </subcellularLocation>
</comment>
<reference evidence="24" key="1">
    <citation type="journal article" date="2020" name="mSystems">
        <title>Genome- and Community-Level Interaction Insights into Carbon Utilization and Element Cycling Functions of Hydrothermarchaeota in Hydrothermal Sediment.</title>
        <authorList>
            <person name="Zhou Z."/>
            <person name="Liu Y."/>
            <person name="Xu W."/>
            <person name="Pan J."/>
            <person name="Luo Z.H."/>
            <person name="Li M."/>
        </authorList>
    </citation>
    <scope>NUCLEOTIDE SEQUENCE [LARGE SCALE GENOMIC DNA]</scope>
    <source>
        <strain evidence="24">HyVt-456</strain>
    </source>
</reference>
<dbReference type="InterPro" id="IPR006318">
    <property type="entry name" value="PTS_EI-like"/>
</dbReference>
<evidence type="ECO:0000256" key="15">
    <source>
        <dbReference type="ARBA" id="ARBA00022842"/>
    </source>
</evidence>
<evidence type="ECO:0000256" key="20">
    <source>
        <dbReference type="PIRSR" id="PIRSR000732-3"/>
    </source>
</evidence>
<dbReference type="Gene3D" id="1.10.274.10">
    <property type="entry name" value="PtsI, HPr-binding domain"/>
    <property type="match status" value="1"/>
</dbReference>
<evidence type="ECO:0000256" key="1">
    <source>
        <dbReference type="ARBA" id="ARBA00000683"/>
    </source>
</evidence>
<dbReference type="Pfam" id="PF00391">
    <property type="entry name" value="PEP-utilizers"/>
    <property type="match status" value="1"/>
</dbReference>
<keyword evidence="12 17" id="KW-0598">Phosphotransferase system</keyword>
<evidence type="ECO:0000256" key="16">
    <source>
        <dbReference type="ARBA" id="ARBA00033235"/>
    </source>
</evidence>
<feature type="domain" description="PEP-utilising enzyme mobile" evidence="21">
    <location>
        <begin position="158"/>
        <end position="228"/>
    </location>
</feature>
<keyword evidence="13 17" id="KW-0479">Metal-binding</keyword>
<sequence>MNKELVFNTKVTAPGIAIGAAFVFKPYSYELEQIAKITTESSREQSQLEEARLKVLRQLSHALKRNQLAHGDKFGAIFESQMAFLQDEILLDEILNEIDQKSCHAAIAVNRVLSRKSEHFLNLDNNFFRERAFDIIDLRQKWILALLGQGIDYHLNYPAIIVAENLSPSDTVNFNRNLLLGILTDQGGYTSHSAIFARGLNIPSMVNNTNLSQLIHNKDTIILDGENGKVIVHPTAETLARYKSLRKEYISLSRINPAEWPQSTHTADGHRIRLLLNIEFAHEASRVGEFSADGVGLFRTEALLFERDNIPDEQCQFSIYKKTLKNLKGAPCTIRTFDLGGDKLLKGVTEYSEPNPFLGWRAIRFSLDNPVIFKTQLKAMLKASVFGHIKILIPMINTIDEILHVKELYNEVRQELRLNKVRMADDIELGIMIETPAAAITAEALAAYVDFLSIGSNDLTQYTLAVDRTNNRIADRYNPFEPAVLKMIDLTINAARKNEKPLSVCGEFAADPRAIPLLLGMGVKQFSVAPANFYIVKKIIHSVNLTECGQLYHQAKDSYRVEEIETLCEQFLQNKMPDLHTIK</sequence>
<dbReference type="InterPro" id="IPR000121">
    <property type="entry name" value="PEP_util_C"/>
</dbReference>
<keyword evidence="10 17" id="KW-0762">Sugar transport</keyword>
<evidence type="ECO:0000259" key="22">
    <source>
        <dbReference type="Pfam" id="PF02896"/>
    </source>
</evidence>
<feature type="active site" description="Proton donor" evidence="18">
    <location>
        <position position="505"/>
    </location>
</feature>
<dbReference type="Pfam" id="PF02896">
    <property type="entry name" value="PEP-utilizers_C"/>
    <property type="match status" value="1"/>
</dbReference>
<evidence type="ECO:0000256" key="19">
    <source>
        <dbReference type="PIRSR" id="PIRSR000732-2"/>
    </source>
</evidence>
<dbReference type="PANTHER" id="PTHR46244:SF3">
    <property type="entry name" value="PHOSPHOENOLPYRUVATE-PROTEIN PHOSPHOTRANSFERASE"/>
    <property type="match status" value="1"/>
</dbReference>
<keyword evidence="11 17" id="KW-0808">Transferase</keyword>
<dbReference type="Pfam" id="PF05524">
    <property type="entry name" value="PEP-utilisers_N"/>
    <property type="match status" value="1"/>
</dbReference>
<dbReference type="InterPro" id="IPR008279">
    <property type="entry name" value="PEP-util_enz_mobile_dom"/>
</dbReference>
<keyword evidence="9 17" id="KW-0963">Cytoplasm</keyword>
<dbReference type="GO" id="GO:0005737">
    <property type="term" value="C:cytoplasm"/>
    <property type="evidence" value="ECO:0007669"/>
    <property type="project" value="UniProtKB-SubCell"/>
</dbReference>
<feature type="binding site" evidence="19">
    <location>
        <position position="468"/>
    </location>
    <ligand>
        <name>phosphoenolpyruvate</name>
        <dbReference type="ChEBI" id="CHEBI:58702"/>
    </ligand>
</feature>
<evidence type="ECO:0000259" key="21">
    <source>
        <dbReference type="Pfam" id="PF00391"/>
    </source>
</evidence>
<dbReference type="InterPro" id="IPR036618">
    <property type="entry name" value="PtsI_HPr-bd_sf"/>
</dbReference>
<dbReference type="PRINTS" id="PR01736">
    <property type="entry name" value="PHPHTRNFRASE"/>
</dbReference>
<evidence type="ECO:0000256" key="2">
    <source>
        <dbReference type="ARBA" id="ARBA00001946"/>
    </source>
</evidence>
<keyword evidence="14 17" id="KW-0418">Kinase</keyword>
<evidence type="ECO:0000256" key="3">
    <source>
        <dbReference type="ARBA" id="ARBA00002728"/>
    </source>
</evidence>
<dbReference type="NCBIfam" id="TIGR01417">
    <property type="entry name" value="PTS_I_fam"/>
    <property type="match status" value="1"/>
</dbReference>
<dbReference type="SUPFAM" id="SSF52009">
    <property type="entry name" value="Phosphohistidine domain"/>
    <property type="match status" value="1"/>
</dbReference>
<keyword evidence="8 17" id="KW-0813">Transport</keyword>
<dbReference type="PANTHER" id="PTHR46244">
    <property type="entry name" value="PHOSPHOENOLPYRUVATE-PROTEIN PHOSPHOTRANSFERASE"/>
    <property type="match status" value="1"/>
</dbReference>
<comment type="similarity">
    <text evidence="5 17">Belongs to the PEP-utilizing enzyme family.</text>
</comment>
<dbReference type="EC" id="2.7.3.9" evidence="6 17"/>
<evidence type="ECO:0000256" key="7">
    <source>
        <dbReference type="ARBA" id="ARBA00016544"/>
    </source>
</evidence>
<protein>
    <recommendedName>
        <fullName evidence="7 17">Phosphoenolpyruvate-protein phosphotransferase</fullName>
        <ecNumber evidence="6 17">2.7.3.9</ecNumber>
    </recommendedName>
    <alternativeName>
        <fullName evidence="16 17">Phosphotransferase system, enzyme I</fullName>
    </alternativeName>
</protein>
<dbReference type="InterPro" id="IPR024692">
    <property type="entry name" value="PTS_EI"/>
</dbReference>
<feature type="binding site" evidence="20">
    <location>
        <position position="434"/>
    </location>
    <ligand>
        <name>Mg(2+)</name>
        <dbReference type="ChEBI" id="CHEBI:18420"/>
    </ligand>
</feature>
<evidence type="ECO:0000256" key="11">
    <source>
        <dbReference type="ARBA" id="ARBA00022679"/>
    </source>
</evidence>
<evidence type="ECO:0000256" key="18">
    <source>
        <dbReference type="PIRSR" id="PIRSR000732-1"/>
    </source>
</evidence>
<feature type="binding site" evidence="19">
    <location>
        <position position="335"/>
    </location>
    <ligand>
        <name>phosphoenolpyruvate</name>
        <dbReference type="ChEBI" id="CHEBI:58702"/>
    </ligand>
</feature>
<comment type="catalytic activity">
    <reaction evidence="1 17">
        <text>L-histidyl-[protein] + phosphoenolpyruvate = N(pros)-phospho-L-histidyl-[protein] + pyruvate</text>
        <dbReference type="Rhea" id="RHEA:23880"/>
        <dbReference type="Rhea" id="RHEA-COMP:9745"/>
        <dbReference type="Rhea" id="RHEA-COMP:9746"/>
        <dbReference type="ChEBI" id="CHEBI:15361"/>
        <dbReference type="ChEBI" id="CHEBI:29979"/>
        <dbReference type="ChEBI" id="CHEBI:58702"/>
        <dbReference type="ChEBI" id="CHEBI:64837"/>
        <dbReference type="EC" id="2.7.3.9"/>
    </reaction>
</comment>
<evidence type="ECO:0000313" key="24">
    <source>
        <dbReference type="EMBL" id="HED11244.1"/>
    </source>
</evidence>
<feature type="active site" description="Tele-phosphohistidine intermediate" evidence="18">
    <location>
        <position position="192"/>
    </location>
</feature>
<dbReference type="InterPro" id="IPR015813">
    <property type="entry name" value="Pyrv/PenolPyrv_kinase-like_dom"/>
</dbReference>
<dbReference type="GO" id="GO:0008965">
    <property type="term" value="F:phosphoenolpyruvate-protein phosphotransferase activity"/>
    <property type="evidence" value="ECO:0007669"/>
    <property type="project" value="UniProtKB-EC"/>
</dbReference>
<evidence type="ECO:0000256" key="5">
    <source>
        <dbReference type="ARBA" id="ARBA00007837"/>
    </source>
</evidence>
<dbReference type="InterPro" id="IPR008731">
    <property type="entry name" value="PTS_EIN"/>
</dbReference>
<evidence type="ECO:0000256" key="6">
    <source>
        <dbReference type="ARBA" id="ARBA00012232"/>
    </source>
</evidence>
<evidence type="ECO:0000256" key="13">
    <source>
        <dbReference type="ARBA" id="ARBA00022723"/>
    </source>
</evidence>
<dbReference type="Gene3D" id="3.20.20.60">
    <property type="entry name" value="Phosphoenolpyruvate-binding domains"/>
    <property type="match status" value="1"/>
</dbReference>
<dbReference type="GO" id="GO:0009401">
    <property type="term" value="P:phosphoenolpyruvate-dependent sugar phosphotransferase system"/>
    <property type="evidence" value="ECO:0007669"/>
    <property type="project" value="UniProtKB-KW"/>
</dbReference>
<dbReference type="PROSITE" id="PS00742">
    <property type="entry name" value="PEP_ENZYMES_2"/>
    <property type="match status" value="1"/>
</dbReference>
<proteinExistence type="inferred from homology"/>
<dbReference type="SUPFAM" id="SSF47831">
    <property type="entry name" value="Enzyme I of the PEP:sugar phosphotransferase system HPr-binding (sub)domain"/>
    <property type="match status" value="1"/>
</dbReference>
<dbReference type="EMBL" id="DRLD01000310">
    <property type="protein sequence ID" value="HED11244.1"/>
    <property type="molecule type" value="Genomic_DNA"/>
</dbReference>
<evidence type="ECO:0000256" key="12">
    <source>
        <dbReference type="ARBA" id="ARBA00022683"/>
    </source>
</evidence>
<evidence type="ECO:0000256" key="10">
    <source>
        <dbReference type="ARBA" id="ARBA00022597"/>
    </source>
</evidence>
<dbReference type="InterPro" id="IPR036637">
    <property type="entry name" value="Phosphohistidine_dom_sf"/>
</dbReference>
<keyword evidence="15 17" id="KW-0460">Magnesium</keyword>
<comment type="function">
    <text evidence="3 17">General (non sugar-specific) component of the phosphoenolpyruvate-dependent sugar phosphotransferase system (sugar PTS). This major carbohydrate active-transport system catalyzes the phosphorylation of incoming sugar substrates concomitantly with their translocation across the cell membrane. Enzyme I transfers the phosphoryl group from phosphoenolpyruvate (PEP) to the phosphoryl carrier protein (HPr).</text>
</comment>
<comment type="caution">
    <text evidence="24">The sequence shown here is derived from an EMBL/GenBank/DDBJ whole genome shotgun (WGS) entry which is preliminary data.</text>
</comment>
<dbReference type="GO" id="GO:0016301">
    <property type="term" value="F:kinase activity"/>
    <property type="evidence" value="ECO:0007669"/>
    <property type="project" value="UniProtKB-KW"/>
</dbReference>
<organism evidence="24">
    <name type="scientific">Caldithrix abyssi</name>
    <dbReference type="NCBI Taxonomy" id="187145"/>
    <lineage>
        <taxon>Bacteria</taxon>
        <taxon>Pseudomonadati</taxon>
        <taxon>Calditrichota</taxon>
        <taxon>Calditrichia</taxon>
        <taxon>Calditrichales</taxon>
        <taxon>Calditrichaceae</taxon>
        <taxon>Caldithrix</taxon>
    </lineage>
</organism>
<dbReference type="AlphaFoldDB" id="A0A7V1LNG1"/>
<dbReference type="GO" id="GO:0046872">
    <property type="term" value="F:metal ion binding"/>
    <property type="evidence" value="ECO:0007669"/>
    <property type="project" value="UniProtKB-KW"/>
</dbReference>
<evidence type="ECO:0000256" key="4">
    <source>
        <dbReference type="ARBA" id="ARBA00004496"/>
    </source>
</evidence>
<feature type="binding site" evidence="20">
    <location>
        <position position="458"/>
    </location>
    <ligand>
        <name>Mg(2+)</name>
        <dbReference type="ChEBI" id="CHEBI:18420"/>
    </ligand>
</feature>
<accession>A0A7V1LNG1</accession>
<feature type="binding site" evidence="19">
    <location>
        <begin position="457"/>
        <end position="458"/>
    </location>
    <ligand>
        <name>phosphoenolpyruvate</name>
        <dbReference type="ChEBI" id="CHEBI:58702"/>
    </ligand>
</feature>
<evidence type="ECO:0000256" key="17">
    <source>
        <dbReference type="PIRNR" id="PIRNR000732"/>
    </source>
</evidence>
<evidence type="ECO:0000259" key="23">
    <source>
        <dbReference type="Pfam" id="PF05524"/>
    </source>
</evidence>
<dbReference type="InterPro" id="IPR023151">
    <property type="entry name" value="PEP_util_CS"/>
</dbReference>
<name>A0A7V1LNG1_CALAY</name>
<evidence type="ECO:0000256" key="14">
    <source>
        <dbReference type="ARBA" id="ARBA00022777"/>
    </source>
</evidence>
<dbReference type="Gene3D" id="3.50.30.10">
    <property type="entry name" value="Phosphohistidine domain"/>
    <property type="match status" value="1"/>
</dbReference>
<comment type="cofactor">
    <cofactor evidence="2 17 20">
        <name>Mg(2+)</name>
        <dbReference type="ChEBI" id="CHEBI:18420"/>
    </cofactor>
</comment>
<feature type="binding site" evidence="19">
    <location>
        <position position="299"/>
    </location>
    <ligand>
        <name>phosphoenolpyruvate</name>
        <dbReference type="ChEBI" id="CHEBI:58702"/>
    </ligand>
</feature>
<feature type="domain" description="PEP-utilising enzyme C-terminal" evidence="22">
    <location>
        <begin position="263"/>
        <end position="543"/>
    </location>
</feature>
<dbReference type="PIRSF" id="PIRSF000732">
    <property type="entry name" value="PTS_enzyme_I"/>
    <property type="match status" value="1"/>
</dbReference>
<evidence type="ECO:0000256" key="8">
    <source>
        <dbReference type="ARBA" id="ARBA00022448"/>
    </source>
</evidence>
<evidence type="ECO:0000256" key="9">
    <source>
        <dbReference type="ARBA" id="ARBA00022490"/>
    </source>
</evidence>
<dbReference type="InterPro" id="IPR050499">
    <property type="entry name" value="PEP-utilizing_PTS_enzyme"/>
</dbReference>
<dbReference type="InterPro" id="IPR040442">
    <property type="entry name" value="Pyrv_kinase-like_dom_sf"/>
</dbReference>
<dbReference type="SUPFAM" id="SSF51621">
    <property type="entry name" value="Phosphoenolpyruvate/pyruvate domain"/>
    <property type="match status" value="1"/>
</dbReference>